<evidence type="ECO:0000256" key="2">
    <source>
        <dbReference type="SAM" id="Phobius"/>
    </source>
</evidence>
<keyword evidence="5" id="KW-1185">Reference proteome</keyword>
<keyword evidence="2" id="KW-1133">Transmembrane helix</keyword>
<proteinExistence type="predicted"/>
<dbReference type="Gene3D" id="3.30.10.20">
    <property type="match status" value="1"/>
</dbReference>
<dbReference type="RefSeq" id="WP_209975777.1">
    <property type="nucleotide sequence ID" value="NZ_JAGGLB010000022.1"/>
</dbReference>
<name>A0ABS4J241_9BACL</name>
<feature type="domain" description="PASTA" evidence="3">
    <location>
        <begin position="373"/>
        <end position="438"/>
    </location>
</feature>
<dbReference type="CDD" id="cd06577">
    <property type="entry name" value="PASTA_pknB"/>
    <property type="match status" value="1"/>
</dbReference>
<dbReference type="SUPFAM" id="SSF56112">
    <property type="entry name" value="Protein kinase-like (PK-like)"/>
    <property type="match status" value="1"/>
</dbReference>
<organism evidence="4 5">
    <name type="scientific">Paenibacillus eucommiae</name>
    <dbReference type="NCBI Taxonomy" id="1355755"/>
    <lineage>
        <taxon>Bacteria</taxon>
        <taxon>Bacillati</taxon>
        <taxon>Bacillota</taxon>
        <taxon>Bacilli</taxon>
        <taxon>Bacillales</taxon>
        <taxon>Paenibacillaceae</taxon>
        <taxon>Paenibacillus</taxon>
    </lineage>
</organism>
<reference evidence="4 5" key="1">
    <citation type="submission" date="2021-03" db="EMBL/GenBank/DDBJ databases">
        <title>Genomic Encyclopedia of Type Strains, Phase IV (KMG-IV): sequencing the most valuable type-strain genomes for metagenomic binning, comparative biology and taxonomic classification.</title>
        <authorList>
            <person name="Goeker M."/>
        </authorList>
    </citation>
    <scope>NUCLEOTIDE SEQUENCE [LARGE SCALE GENOMIC DNA]</scope>
    <source>
        <strain evidence="4 5">DSM 26048</strain>
    </source>
</reference>
<dbReference type="EMBL" id="JAGGLB010000022">
    <property type="protein sequence ID" value="MBP1993906.1"/>
    <property type="molecule type" value="Genomic_DNA"/>
</dbReference>
<dbReference type="SMART" id="SM00740">
    <property type="entry name" value="PASTA"/>
    <property type="match status" value="1"/>
</dbReference>
<dbReference type="InterPro" id="IPR011009">
    <property type="entry name" value="Kinase-like_dom_sf"/>
</dbReference>
<evidence type="ECO:0000256" key="1">
    <source>
        <dbReference type="SAM" id="MobiDB-lite"/>
    </source>
</evidence>
<comment type="caution">
    <text evidence="4">The sequence shown here is derived from an EMBL/GenBank/DDBJ whole genome shotgun (WGS) entry which is preliminary data.</text>
</comment>
<evidence type="ECO:0000259" key="3">
    <source>
        <dbReference type="PROSITE" id="PS51178"/>
    </source>
</evidence>
<evidence type="ECO:0000313" key="4">
    <source>
        <dbReference type="EMBL" id="MBP1993906.1"/>
    </source>
</evidence>
<dbReference type="InterPro" id="IPR005543">
    <property type="entry name" value="PASTA_dom"/>
</dbReference>
<gene>
    <name evidence="4" type="ORF">J2Z66_005532</name>
</gene>
<keyword evidence="2" id="KW-0472">Membrane</keyword>
<evidence type="ECO:0000313" key="5">
    <source>
        <dbReference type="Proteomes" id="UP001519287"/>
    </source>
</evidence>
<sequence length="440" mass="49647">MESSIGKRYLPEKAMLPLPNGMIYTGVDLSLKRKVFLYTIDSADQAYLTNYLRQLREASRFSGETFMHILDIDLDEKSNRLMVVLKYSKGSFLRREIELQALTFRERVKIIYELSLATQTALKEGIVEFSVGADNLWLDDEKHLVVMNYWEQGSSRERGVTGLNGLLYQLVTGTSSVPDEWGTMETNLRNSLRGNPVQHEQKDSLMWIMQRVMQEDCTLASFTVHLEQLLAFNDQQTGERISSTAMLQRSQMERIRGGFSHEMTRTAISALKEEDSEDELTEHEELQGSGTSPKRRKRVLMIGTASAGFVLATFIIIGILNRDSDPEPAGKITDTTIVKQSPAQETLKPQETVLVTDAEPDPAPAPESSSIPEEGYIQTPNLVGLQREEAEEQALAVGLRYEFKMEENKQGRGVVFRQDPEPKTEIPTGGRVTFWVSKGQ</sequence>
<keyword evidence="2" id="KW-0812">Transmembrane</keyword>
<protein>
    <recommendedName>
        <fullName evidence="3">PASTA domain-containing protein</fullName>
    </recommendedName>
</protein>
<accession>A0ABS4J241</accession>
<feature type="region of interest" description="Disordered" evidence="1">
    <location>
        <begin position="273"/>
        <end position="294"/>
    </location>
</feature>
<feature type="transmembrane region" description="Helical" evidence="2">
    <location>
        <begin position="299"/>
        <end position="320"/>
    </location>
</feature>
<dbReference type="Proteomes" id="UP001519287">
    <property type="component" value="Unassembled WGS sequence"/>
</dbReference>
<dbReference type="PROSITE" id="PS51178">
    <property type="entry name" value="PASTA"/>
    <property type="match status" value="1"/>
</dbReference>
<dbReference type="Pfam" id="PF03793">
    <property type="entry name" value="PASTA"/>
    <property type="match status" value="1"/>
</dbReference>